<dbReference type="Gene3D" id="3.60.21.10">
    <property type="match status" value="1"/>
</dbReference>
<protein>
    <recommendedName>
        <fullName evidence="5">Calcineurin-like phosphoesterase domain-containing protein</fullName>
    </recommendedName>
</protein>
<dbReference type="PANTHER" id="PTHR42988:SF2">
    <property type="entry name" value="CYCLIC NUCLEOTIDE PHOSPHODIESTERASE CBUA0032-RELATED"/>
    <property type="match status" value="1"/>
</dbReference>
<proteinExistence type="inferred from homology"/>
<keyword evidence="2" id="KW-0378">Hydrolase</keyword>
<gene>
    <name evidence="6" type="ORF">AVDCRST_MAG76-1641</name>
</gene>
<sequence>MTRRTRFRVFAVDDASMQLAWAGLGVGRHSISVGPVEGEVDGGAGTWTAEGLAAATTYEVQLDGQPAGSATTLEALPGPERCRVATVSDCHVGEEGFGFLFEIKEPSGVEPFANRCLRAATSAAVAWGAQLLVVKGDLTQRAQVAELDVALEVLAGLGIPVVVAPGNHEVKRRATDWAAAVRAAGITAVDPVEPQVVELPGLRVVVGDTTIRHHHHGTLGGGRADALIEAATGADPALVCLHHQLEPHRYHDAWPPGIRGSEAVPFLDRLAAAQPRSWVTTGHTHRNRARCHGPVNVTEVGSPKDFPGTWAGYVVHDSGMHQTSFHVTGDGTDAWLDRTRRAAARTWGFWSPGRLEDRCRAMTWS</sequence>
<evidence type="ECO:0000313" key="6">
    <source>
        <dbReference type="EMBL" id="CAA9238629.1"/>
    </source>
</evidence>
<dbReference type="PANTHER" id="PTHR42988">
    <property type="entry name" value="PHOSPHOHYDROLASE"/>
    <property type="match status" value="1"/>
</dbReference>
<dbReference type="Pfam" id="PF00149">
    <property type="entry name" value="Metallophos"/>
    <property type="match status" value="1"/>
</dbReference>
<evidence type="ECO:0000256" key="1">
    <source>
        <dbReference type="ARBA" id="ARBA00022723"/>
    </source>
</evidence>
<dbReference type="GO" id="GO:0046872">
    <property type="term" value="F:metal ion binding"/>
    <property type="evidence" value="ECO:0007669"/>
    <property type="project" value="UniProtKB-KW"/>
</dbReference>
<dbReference type="SUPFAM" id="SSF56300">
    <property type="entry name" value="Metallo-dependent phosphatases"/>
    <property type="match status" value="1"/>
</dbReference>
<feature type="domain" description="Calcineurin-like phosphoesterase" evidence="5">
    <location>
        <begin position="83"/>
        <end position="286"/>
    </location>
</feature>
<dbReference type="EMBL" id="CADCSZ010000099">
    <property type="protein sequence ID" value="CAA9238629.1"/>
    <property type="molecule type" value="Genomic_DNA"/>
</dbReference>
<keyword evidence="1" id="KW-0479">Metal-binding</keyword>
<reference evidence="6" key="1">
    <citation type="submission" date="2020-02" db="EMBL/GenBank/DDBJ databases">
        <authorList>
            <person name="Meier V. D."/>
        </authorList>
    </citation>
    <scope>NUCLEOTIDE SEQUENCE</scope>
    <source>
        <strain evidence="6">AVDCRST_MAG76</strain>
    </source>
</reference>
<keyword evidence="3" id="KW-0408">Iron</keyword>
<evidence type="ECO:0000256" key="4">
    <source>
        <dbReference type="ARBA" id="ARBA00025742"/>
    </source>
</evidence>
<dbReference type="InterPro" id="IPR029052">
    <property type="entry name" value="Metallo-depent_PP-like"/>
</dbReference>
<evidence type="ECO:0000256" key="2">
    <source>
        <dbReference type="ARBA" id="ARBA00022801"/>
    </source>
</evidence>
<name>A0A6J4I075_9ACTN</name>
<evidence type="ECO:0000256" key="3">
    <source>
        <dbReference type="ARBA" id="ARBA00023004"/>
    </source>
</evidence>
<accession>A0A6J4I075</accession>
<comment type="similarity">
    <text evidence="4">Belongs to the cyclic nucleotide phosphodiesterase class-III family.</text>
</comment>
<dbReference type="InterPro" id="IPR050884">
    <property type="entry name" value="CNP_phosphodiesterase-III"/>
</dbReference>
<dbReference type="GO" id="GO:0016787">
    <property type="term" value="F:hydrolase activity"/>
    <property type="evidence" value="ECO:0007669"/>
    <property type="project" value="UniProtKB-KW"/>
</dbReference>
<organism evidence="6">
    <name type="scientific">uncultured Acidimicrobiales bacterium</name>
    <dbReference type="NCBI Taxonomy" id="310071"/>
    <lineage>
        <taxon>Bacteria</taxon>
        <taxon>Bacillati</taxon>
        <taxon>Actinomycetota</taxon>
        <taxon>Acidimicrobiia</taxon>
        <taxon>Acidimicrobiales</taxon>
        <taxon>environmental samples</taxon>
    </lineage>
</organism>
<dbReference type="InterPro" id="IPR004843">
    <property type="entry name" value="Calcineurin-like_PHP"/>
</dbReference>
<dbReference type="AlphaFoldDB" id="A0A6J4I075"/>
<evidence type="ECO:0000259" key="5">
    <source>
        <dbReference type="Pfam" id="PF00149"/>
    </source>
</evidence>